<dbReference type="CDD" id="cd17502">
    <property type="entry name" value="MFS_Azr1_MDR_like"/>
    <property type="match status" value="1"/>
</dbReference>
<evidence type="ECO:0000259" key="9">
    <source>
        <dbReference type="PROSITE" id="PS50850"/>
    </source>
</evidence>
<name>A0A8J7GL51_9ACTN</name>
<feature type="transmembrane region" description="Helical" evidence="8">
    <location>
        <begin position="83"/>
        <end position="101"/>
    </location>
</feature>
<evidence type="ECO:0000313" key="11">
    <source>
        <dbReference type="Proteomes" id="UP000622552"/>
    </source>
</evidence>
<dbReference type="PANTHER" id="PTHR23501">
    <property type="entry name" value="MAJOR FACILITATOR SUPERFAMILY"/>
    <property type="match status" value="1"/>
</dbReference>
<evidence type="ECO:0000256" key="5">
    <source>
        <dbReference type="ARBA" id="ARBA00022692"/>
    </source>
</evidence>
<reference evidence="10" key="1">
    <citation type="submission" date="2020-11" db="EMBL/GenBank/DDBJ databases">
        <title>Sequencing the genomes of 1000 actinobacteria strains.</title>
        <authorList>
            <person name="Klenk H.-P."/>
        </authorList>
    </citation>
    <scope>NUCLEOTIDE SEQUENCE</scope>
    <source>
        <strain evidence="10">DSM 45356</strain>
    </source>
</reference>
<feature type="transmembrane region" description="Helical" evidence="8">
    <location>
        <begin position="273"/>
        <end position="296"/>
    </location>
</feature>
<feature type="transmembrane region" description="Helical" evidence="8">
    <location>
        <begin position="113"/>
        <end position="134"/>
    </location>
</feature>
<keyword evidence="6 8" id="KW-1133">Transmembrane helix</keyword>
<dbReference type="Pfam" id="PF07690">
    <property type="entry name" value="MFS_1"/>
    <property type="match status" value="1"/>
</dbReference>
<feature type="transmembrane region" description="Helical" evidence="8">
    <location>
        <begin position="14"/>
        <end position="32"/>
    </location>
</feature>
<organism evidence="10 11">
    <name type="scientific">Longispora fulva</name>
    <dbReference type="NCBI Taxonomy" id="619741"/>
    <lineage>
        <taxon>Bacteria</taxon>
        <taxon>Bacillati</taxon>
        <taxon>Actinomycetota</taxon>
        <taxon>Actinomycetes</taxon>
        <taxon>Micromonosporales</taxon>
        <taxon>Micromonosporaceae</taxon>
        <taxon>Longispora</taxon>
    </lineage>
</organism>
<feature type="transmembrane region" description="Helical" evidence="8">
    <location>
        <begin position="337"/>
        <end position="356"/>
    </location>
</feature>
<dbReference type="GO" id="GO:0022857">
    <property type="term" value="F:transmembrane transporter activity"/>
    <property type="evidence" value="ECO:0007669"/>
    <property type="project" value="InterPro"/>
</dbReference>
<keyword evidence="3" id="KW-0813">Transport</keyword>
<evidence type="ECO:0000256" key="7">
    <source>
        <dbReference type="ARBA" id="ARBA00023136"/>
    </source>
</evidence>
<dbReference type="Proteomes" id="UP000622552">
    <property type="component" value="Unassembled WGS sequence"/>
</dbReference>
<keyword evidence="11" id="KW-1185">Reference proteome</keyword>
<comment type="subcellular location">
    <subcellularLocation>
        <location evidence="1">Cell membrane</location>
        <topology evidence="1">Multi-pass membrane protein</topology>
    </subcellularLocation>
</comment>
<dbReference type="EMBL" id="JADOUF010000001">
    <property type="protein sequence ID" value="MBG6138713.1"/>
    <property type="molecule type" value="Genomic_DNA"/>
</dbReference>
<feature type="transmembrane region" description="Helical" evidence="8">
    <location>
        <begin position="146"/>
        <end position="167"/>
    </location>
</feature>
<dbReference type="InterPro" id="IPR020846">
    <property type="entry name" value="MFS_dom"/>
</dbReference>
<dbReference type="InterPro" id="IPR036259">
    <property type="entry name" value="MFS_trans_sf"/>
</dbReference>
<dbReference type="InterPro" id="IPR011701">
    <property type="entry name" value="MFS"/>
</dbReference>
<feature type="transmembrane region" description="Helical" evidence="8">
    <location>
        <begin position="52"/>
        <end position="71"/>
    </location>
</feature>
<keyword evidence="5 8" id="KW-0812">Transmembrane</keyword>
<dbReference type="NCBIfam" id="TIGR00711">
    <property type="entry name" value="efflux_EmrB"/>
    <property type="match status" value="1"/>
</dbReference>
<dbReference type="PANTHER" id="PTHR23501:SF197">
    <property type="entry name" value="COMD"/>
    <property type="match status" value="1"/>
</dbReference>
<evidence type="ECO:0000256" key="8">
    <source>
        <dbReference type="SAM" id="Phobius"/>
    </source>
</evidence>
<dbReference type="AlphaFoldDB" id="A0A8J7GL51"/>
<dbReference type="GO" id="GO:0005886">
    <property type="term" value="C:plasma membrane"/>
    <property type="evidence" value="ECO:0007669"/>
    <property type="project" value="UniProtKB-SubCell"/>
</dbReference>
<accession>A0A8J7GL51</accession>
<evidence type="ECO:0000313" key="10">
    <source>
        <dbReference type="EMBL" id="MBG6138713.1"/>
    </source>
</evidence>
<evidence type="ECO:0000256" key="1">
    <source>
        <dbReference type="ARBA" id="ARBA00004651"/>
    </source>
</evidence>
<feature type="domain" description="Major facilitator superfamily (MFS) profile" evidence="9">
    <location>
        <begin position="18"/>
        <end position="502"/>
    </location>
</feature>
<dbReference type="SUPFAM" id="SSF103473">
    <property type="entry name" value="MFS general substrate transporter"/>
    <property type="match status" value="1"/>
</dbReference>
<evidence type="ECO:0000256" key="6">
    <source>
        <dbReference type="ARBA" id="ARBA00022989"/>
    </source>
</evidence>
<feature type="transmembrane region" description="Helical" evidence="8">
    <location>
        <begin position="308"/>
        <end position="330"/>
    </location>
</feature>
<feature type="transmembrane region" description="Helical" evidence="8">
    <location>
        <begin position="173"/>
        <end position="192"/>
    </location>
</feature>
<keyword evidence="7 8" id="KW-0472">Membrane</keyword>
<feature type="transmembrane region" description="Helical" evidence="8">
    <location>
        <begin position="475"/>
        <end position="493"/>
    </location>
</feature>
<sequence>MVTQTESPTAERRAILAVLPGLLLVMLLAMLDNTIVGTAMPTIVTDLGGMQHFAWVATSYIVASTITTPLYGKLGDLYGRKRLFITAILIFLTGSALSGLAQDMTQLIVFRALQGLGAGGLMVGVLAIVGDLVAPRDRGKYQGYSAAVMALAMVGGPLVGGFFTDHISWRWCFYVNVPLGAIALVMILAKLHTPRNTVSHRIDYLGIALLSGVATALVLLTTWAGTEYAWGSPQIIGLAVAAGIGLGLFLWVETRASEPVLPLNLFANRNFSLVAAIGFFQSFGMFGAIVFLPLFLQLVQHSSATSSGLLLLPLMVGMMAASMIAGQLIAKTGKYRWFPFAGAAVMTGGMLALATIDVDTSKVMTSLYMVVLGVGMGLLMQIVGMIAQNSVGPKDMGVASSTSMFFRSIGGAFGVSIFGAIFTHTLRTGLSGLPVDVADRLARSGARMSAADLAKLPIEAKTMFGQAVADATATVFGWGVLFTGLATVLGLFIQHVPLRRRAPGAPEEPEKELVEA</sequence>
<dbReference type="FunFam" id="1.20.1720.10:FF:000004">
    <property type="entry name" value="EmrB/QacA family drug resistance transporter"/>
    <property type="match status" value="1"/>
</dbReference>
<dbReference type="InterPro" id="IPR004638">
    <property type="entry name" value="EmrB-like"/>
</dbReference>
<evidence type="ECO:0000256" key="4">
    <source>
        <dbReference type="ARBA" id="ARBA00022475"/>
    </source>
</evidence>
<feature type="transmembrane region" description="Helical" evidence="8">
    <location>
        <begin position="368"/>
        <end position="387"/>
    </location>
</feature>
<gene>
    <name evidence="10" type="ORF">IW245_004907</name>
</gene>
<evidence type="ECO:0000256" key="2">
    <source>
        <dbReference type="ARBA" id="ARBA00007520"/>
    </source>
</evidence>
<protein>
    <submittedName>
        <fullName evidence="10">EmrB/QacA subfamily drug resistance transporter</fullName>
    </submittedName>
</protein>
<dbReference type="Gene3D" id="1.20.1250.20">
    <property type="entry name" value="MFS general substrate transporter like domains"/>
    <property type="match status" value="2"/>
</dbReference>
<dbReference type="PRINTS" id="PR01036">
    <property type="entry name" value="TCRTETB"/>
</dbReference>
<keyword evidence="4" id="KW-1003">Cell membrane</keyword>
<comment type="caution">
    <text evidence="10">The sequence shown here is derived from an EMBL/GenBank/DDBJ whole genome shotgun (WGS) entry which is preliminary data.</text>
</comment>
<feature type="transmembrane region" description="Helical" evidence="8">
    <location>
        <begin position="204"/>
        <end position="223"/>
    </location>
</feature>
<comment type="similarity">
    <text evidence="2">Belongs to the major facilitator superfamily. TCR/Tet family.</text>
</comment>
<feature type="transmembrane region" description="Helical" evidence="8">
    <location>
        <begin position="235"/>
        <end position="252"/>
    </location>
</feature>
<feature type="transmembrane region" description="Helical" evidence="8">
    <location>
        <begin position="408"/>
        <end position="426"/>
    </location>
</feature>
<evidence type="ECO:0000256" key="3">
    <source>
        <dbReference type="ARBA" id="ARBA00022448"/>
    </source>
</evidence>
<proteinExistence type="inferred from homology"/>
<dbReference type="PROSITE" id="PS50850">
    <property type="entry name" value="MFS"/>
    <property type="match status" value="1"/>
</dbReference>